<evidence type="ECO:0000313" key="3">
    <source>
        <dbReference type="EMBL" id="KAI6646335.1"/>
    </source>
</evidence>
<dbReference type="GO" id="GO:0005737">
    <property type="term" value="C:cytoplasm"/>
    <property type="evidence" value="ECO:0007669"/>
    <property type="project" value="InterPro"/>
</dbReference>
<dbReference type="InterPro" id="IPR028131">
    <property type="entry name" value="VASH1"/>
</dbReference>
<dbReference type="EMBL" id="JAKMXF010000356">
    <property type="protein sequence ID" value="KAI6646335.1"/>
    <property type="molecule type" value="Genomic_DNA"/>
</dbReference>
<evidence type="ECO:0000313" key="4">
    <source>
        <dbReference type="Proteomes" id="UP001165289"/>
    </source>
</evidence>
<accession>A0AAV7JC23</accession>
<evidence type="ECO:0000256" key="2">
    <source>
        <dbReference type="SAM" id="MobiDB-lite"/>
    </source>
</evidence>
<feature type="active site" evidence="1">
    <location>
        <position position="124"/>
    </location>
</feature>
<dbReference type="PANTHER" id="PTHR15750:SF2">
    <property type="entry name" value="VASOHIBIN"/>
    <property type="match status" value="1"/>
</dbReference>
<proteinExistence type="predicted"/>
<feature type="region of interest" description="Disordered" evidence="2">
    <location>
        <begin position="43"/>
        <end position="63"/>
    </location>
</feature>
<dbReference type="PANTHER" id="PTHR15750">
    <property type="entry name" value="VASOHIBIN-1-LIKE ISOFORM X2"/>
    <property type="match status" value="1"/>
</dbReference>
<feature type="active site" evidence="1">
    <location>
        <position position="176"/>
    </location>
</feature>
<dbReference type="Proteomes" id="UP001165289">
    <property type="component" value="Unassembled WGS sequence"/>
</dbReference>
<comment type="caution">
    <text evidence="3">The sequence shown here is derived from an EMBL/GenBank/DDBJ whole genome shotgun (WGS) entry which is preliminary data.</text>
</comment>
<dbReference type="Pfam" id="PF14822">
    <property type="entry name" value="Vasohibin"/>
    <property type="match status" value="1"/>
</dbReference>
<keyword evidence="4" id="KW-1185">Reference proteome</keyword>
<dbReference type="AlphaFoldDB" id="A0AAV7JC23"/>
<reference evidence="3 4" key="1">
    <citation type="journal article" date="2023" name="BMC Biol.">
        <title>The compact genome of the sponge Oopsacas minuta (Hexactinellida) is lacking key metazoan core genes.</title>
        <authorList>
            <person name="Santini S."/>
            <person name="Schenkelaars Q."/>
            <person name="Jourda C."/>
            <person name="Duchesne M."/>
            <person name="Belahbib H."/>
            <person name="Rocher C."/>
            <person name="Selva M."/>
            <person name="Riesgo A."/>
            <person name="Vervoort M."/>
            <person name="Leys S.P."/>
            <person name="Kodjabachian L."/>
            <person name="Le Bivic A."/>
            <person name="Borchiellini C."/>
            <person name="Claverie J.M."/>
            <person name="Renard E."/>
        </authorList>
    </citation>
    <scope>NUCLEOTIDE SEQUENCE [LARGE SCALE GENOMIC DNA]</scope>
    <source>
        <strain evidence="3">SPO-2</strain>
    </source>
</reference>
<sequence>MGDCPLACPSTESIRLINKSGLPLSADSVDKLWSRVRRRHPDGRSVENRIRGSHSLTPPTLPKPPVLTGPMILSQKISLIQQYLLQLEYNHTGMQYFEVIKNRPISRLVDTARDIIRESLPIKCLEAVILSIFLLASIDNLKMFVIGFKSEFKDKTHRHVVLGIFSEGRFGTVGLSRRPELMYKPMKYETLTDLLMEFIESYKECGHKVVKIDLSNGITHDLCSCEVIQWKFLTIIMREATLEELKKQLAKYTHILRNS</sequence>
<feature type="active site" evidence="1">
    <location>
        <position position="159"/>
    </location>
</feature>
<organism evidence="3 4">
    <name type="scientific">Oopsacas minuta</name>
    <dbReference type="NCBI Taxonomy" id="111878"/>
    <lineage>
        <taxon>Eukaryota</taxon>
        <taxon>Metazoa</taxon>
        <taxon>Porifera</taxon>
        <taxon>Hexactinellida</taxon>
        <taxon>Hexasterophora</taxon>
        <taxon>Lyssacinosida</taxon>
        <taxon>Leucopsacidae</taxon>
        <taxon>Oopsacas</taxon>
    </lineage>
</organism>
<name>A0AAV7JC23_9METZ</name>
<protein>
    <submittedName>
        <fullName evidence="3">Vasohibin-2</fullName>
    </submittedName>
</protein>
<evidence type="ECO:0000256" key="1">
    <source>
        <dbReference type="PIRSR" id="PIRSR628131-1"/>
    </source>
</evidence>
<gene>
    <name evidence="3" type="ORF">LOD99_9287</name>
</gene>